<comment type="caution">
    <text evidence="6">The sequence shown here is derived from an EMBL/GenBank/DDBJ whole genome shotgun (WGS) entry which is preliminary data.</text>
</comment>
<protein>
    <submittedName>
        <fullName evidence="6">GFA family protein</fullName>
    </submittedName>
</protein>
<dbReference type="PANTHER" id="PTHR33337">
    <property type="entry name" value="GFA DOMAIN-CONTAINING PROTEIN"/>
    <property type="match status" value="1"/>
</dbReference>
<keyword evidence="3" id="KW-0862">Zinc</keyword>
<organism evidence="6 7">
    <name type="scientific">Pacificispira spongiicola</name>
    <dbReference type="NCBI Taxonomy" id="2729598"/>
    <lineage>
        <taxon>Bacteria</taxon>
        <taxon>Pseudomonadati</taxon>
        <taxon>Pseudomonadota</taxon>
        <taxon>Alphaproteobacteria</taxon>
        <taxon>Rhodospirillales</taxon>
        <taxon>Rhodospirillaceae</taxon>
        <taxon>Pacificispira</taxon>
    </lineage>
</organism>
<name>A0A7Y0DYW5_9PROT</name>
<keyword evidence="2" id="KW-0479">Metal-binding</keyword>
<gene>
    <name evidence="6" type="ORF">HH303_06570</name>
</gene>
<dbReference type="InterPro" id="IPR011057">
    <property type="entry name" value="Mss4-like_sf"/>
</dbReference>
<dbReference type="Proteomes" id="UP000539372">
    <property type="component" value="Unassembled WGS sequence"/>
</dbReference>
<dbReference type="RefSeq" id="WP_169624436.1">
    <property type="nucleotide sequence ID" value="NZ_JABBNT010000002.1"/>
</dbReference>
<reference evidence="6 7" key="1">
    <citation type="submission" date="2020-04" db="EMBL/GenBank/DDBJ databases">
        <title>Rhodospirillaceae bacterium KN72 isolated from deep sea.</title>
        <authorList>
            <person name="Zhang D.-C."/>
        </authorList>
    </citation>
    <scope>NUCLEOTIDE SEQUENCE [LARGE SCALE GENOMIC DNA]</scope>
    <source>
        <strain evidence="6 7">KN72</strain>
    </source>
</reference>
<dbReference type="Pfam" id="PF04828">
    <property type="entry name" value="GFA"/>
    <property type="match status" value="1"/>
</dbReference>
<dbReference type="InterPro" id="IPR006913">
    <property type="entry name" value="CENP-V/GFA"/>
</dbReference>
<dbReference type="EMBL" id="JABBNT010000002">
    <property type="protein sequence ID" value="NMM44132.1"/>
    <property type="molecule type" value="Genomic_DNA"/>
</dbReference>
<comment type="similarity">
    <text evidence="1">Belongs to the Gfa family.</text>
</comment>
<dbReference type="GO" id="GO:0046872">
    <property type="term" value="F:metal ion binding"/>
    <property type="evidence" value="ECO:0007669"/>
    <property type="project" value="UniProtKB-KW"/>
</dbReference>
<dbReference type="PROSITE" id="PS51891">
    <property type="entry name" value="CENP_V_GFA"/>
    <property type="match status" value="1"/>
</dbReference>
<dbReference type="SUPFAM" id="SSF51316">
    <property type="entry name" value="Mss4-like"/>
    <property type="match status" value="1"/>
</dbReference>
<feature type="domain" description="CENP-V/GFA" evidence="5">
    <location>
        <begin position="10"/>
        <end position="124"/>
    </location>
</feature>
<evidence type="ECO:0000313" key="6">
    <source>
        <dbReference type="EMBL" id="NMM44132.1"/>
    </source>
</evidence>
<evidence type="ECO:0000256" key="2">
    <source>
        <dbReference type="ARBA" id="ARBA00022723"/>
    </source>
</evidence>
<evidence type="ECO:0000256" key="3">
    <source>
        <dbReference type="ARBA" id="ARBA00022833"/>
    </source>
</evidence>
<keyword evidence="7" id="KW-1185">Reference proteome</keyword>
<evidence type="ECO:0000256" key="4">
    <source>
        <dbReference type="ARBA" id="ARBA00023239"/>
    </source>
</evidence>
<sequence length="128" mass="14314">MSDNQELDVREGGCLCGGVRYRLDGPLPDVTTCHCNQCRKTSGHYVAMTSIPKDRLTFLSDETLTWFPSSDFAERGFCNRCGGNLFYHRLGHDSYAITAGTMDGKTGLKTVRNIFVEDKGDYYDLPDV</sequence>
<accession>A0A7Y0DYW5</accession>
<evidence type="ECO:0000313" key="7">
    <source>
        <dbReference type="Proteomes" id="UP000539372"/>
    </source>
</evidence>
<dbReference type="GO" id="GO:0016846">
    <property type="term" value="F:carbon-sulfur lyase activity"/>
    <property type="evidence" value="ECO:0007669"/>
    <property type="project" value="InterPro"/>
</dbReference>
<keyword evidence="4" id="KW-0456">Lyase</keyword>
<proteinExistence type="inferred from homology"/>
<dbReference type="AlphaFoldDB" id="A0A7Y0DYW5"/>
<evidence type="ECO:0000256" key="1">
    <source>
        <dbReference type="ARBA" id="ARBA00005495"/>
    </source>
</evidence>
<dbReference type="PANTHER" id="PTHR33337:SF40">
    <property type="entry name" value="CENP-V_GFA DOMAIN-CONTAINING PROTEIN-RELATED"/>
    <property type="match status" value="1"/>
</dbReference>
<dbReference type="Gene3D" id="3.90.1590.10">
    <property type="entry name" value="glutathione-dependent formaldehyde- activating enzyme (gfa)"/>
    <property type="match status" value="1"/>
</dbReference>
<evidence type="ECO:0000259" key="5">
    <source>
        <dbReference type="PROSITE" id="PS51891"/>
    </source>
</evidence>